<dbReference type="InterPro" id="IPR003594">
    <property type="entry name" value="HATPase_dom"/>
</dbReference>
<dbReference type="AlphaFoldDB" id="A0A2A5JIW1"/>
<evidence type="ECO:0000313" key="8">
    <source>
        <dbReference type="Proteomes" id="UP000230886"/>
    </source>
</evidence>
<evidence type="ECO:0000256" key="5">
    <source>
        <dbReference type="SAM" id="Phobius"/>
    </source>
</evidence>
<dbReference type="PANTHER" id="PTHR24421">
    <property type="entry name" value="NITRATE/NITRITE SENSOR PROTEIN NARX-RELATED"/>
    <property type="match status" value="1"/>
</dbReference>
<dbReference type="RefSeq" id="WP_099696752.1">
    <property type="nucleotide sequence ID" value="NZ_NOVD01000001.1"/>
</dbReference>
<proteinExistence type="predicted"/>
<comment type="caution">
    <text evidence="7">The sequence shown here is derived from an EMBL/GenBank/DDBJ whole genome shotgun (WGS) entry which is preliminary data.</text>
</comment>
<dbReference type="EMBL" id="NOVD01000001">
    <property type="protein sequence ID" value="PCK28901.1"/>
    <property type="molecule type" value="Genomic_DNA"/>
</dbReference>
<keyword evidence="1" id="KW-0808">Transferase</keyword>
<feature type="transmembrane region" description="Helical" evidence="5">
    <location>
        <begin position="123"/>
        <end position="147"/>
    </location>
</feature>
<reference evidence="7 8" key="1">
    <citation type="submission" date="2017-07" db="EMBL/GenBank/DDBJ databases">
        <title>Draft sequence of Rhodococcus enclensis 23b-28.</title>
        <authorList>
            <person name="Besaury L."/>
            <person name="Sancelme M."/>
            <person name="Amato P."/>
            <person name="Lallement A."/>
            <person name="Delort A.-M."/>
        </authorList>
    </citation>
    <scope>NUCLEOTIDE SEQUENCE [LARGE SCALE GENOMIC DNA]</scope>
    <source>
        <strain evidence="7 8">23b-28</strain>
    </source>
</reference>
<feature type="domain" description="Histidine kinase/HSP90-like ATPase" evidence="6">
    <location>
        <begin position="309"/>
        <end position="397"/>
    </location>
</feature>
<feature type="transmembrane region" description="Helical" evidence="5">
    <location>
        <begin position="85"/>
        <end position="103"/>
    </location>
</feature>
<dbReference type="Gene3D" id="3.30.565.10">
    <property type="entry name" value="Histidine kinase-like ATPase, C-terminal domain"/>
    <property type="match status" value="1"/>
</dbReference>
<name>A0A2A5JIW1_RHOSG</name>
<evidence type="ECO:0000256" key="3">
    <source>
        <dbReference type="ARBA" id="ARBA00023012"/>
    </source>
</evidence>
<evidence type="ECO:0000259" key="6">
    <source>
        <dbReference type="Pfam" id="PF02518"/>
    </source>
</evidence>
<gene>
    <name evidence="7" type="ORF">CHR55_00410</name>
</gene>
<feature type="region of interest" description="Disordered" evidence="4">
    <location>
        <begin position="378"/>
        <end position="404"/>
    </location>
</feature>
<evidence type="ECO:0000256" key="1">
    <source>
        <dbReference type="ARBA" id="ARBA00022679"/>
    </source>
</evidence>
<organism evidence="7 8">
    <name type="scientific">Rhodococcus qingshengii</name>
    <dbReference type="NCBI Taxonomy" id="334542"/>
    <lineage>
        <taxon>Bacteria</taxon>
        <taxon>Bacillati</taxon>
        <taxon>Actinomycetota</taxon>
        <taxon>Actinomycetes</taxon>
        <taxon>Mycobacteriales</taxon>
        <taxon>Nocardiaceae</taxon>
        <taxon>Rhodococcus</taxon>
        <taxon>Rhodococcus erythropolis group</taxon>
    </lineage>
</organism>
<feature type="transmembrane region" description="Helical" evidence="5">
    <location>
        <begin position="21"/>
        <end position="41"/>
    </location>
</feature>
<keyword evidence="5" id="KW-1133">Transmembrane helix</keyword>
<dbReference type="InterPro" id="IPR050482">
    <property type="entry name" value="Sensor_HK_TwoCompSys"/>
</dbReference>
<evidence type="ECO:0000256" key="4">
    <source>
        <dbReference type="SAM" id="MobiDB-lite"/>
    </source>
</evidence>
<dbReference type="GO" id="GO:0000160">
    <property type="term" value="P:phosphorelay signal transduction system"/>
    <property type="evidence" value="ECO:0007669"/>
    <property type="project" value="UniProtKB-KW"/>
</dbReference>
<dbReference type="Proteomes" id="UP000230886">
    <property type="component" value="Unassembled WGS sequence"/>
</dbReference>
<keyword evidence="5" id="KW-0812">Transmembrane</keyword>
<dbReference type="SUPFAM" id="SSF55874">
    <property type="entry name" value="ATPase domain of HSP90 chaperone/DNA topoisomerase II/histidine kinase"/>
    <property type="match status" value="1"/>
</dbReference>
<keyword evidence="7" id="KW-0547">Nucleotide-binding</keyword>
<keyword evidence="3" id="KW-0902">Two-component regulatory system</keyword>
<dbReference type="GO" id="GO:0016301">
    <property type="term" value="F:kinase activity"/>
    <property type="evidence" value="ECO:0007669"/>
    <property type="project" value="UniProtKB-KW"/>
</dbReference>
<evidence type="ECO:0000256" key="2">
    <source>
        <dbReference type="ARBA" id="ARBA00022777"/>
    </source>
</evidence>
<feature type="transmembrane region" description="Helical" evidence="5">
    <location>
        <begin position="159"/>
        <end position="185"/>
    </location>
</feature>
<dbReference type="GO" id="GO:0005524">
    <property type="term" value="F:ATP binding"/>
    <property type="evidence" value="ECO:0007669"/>
    <property type="project" value="UniProtKB-KW"/>
</dbReference>
<evidence type="ECO:0000313" key="7">
    <source>
        <dbReference type="EMBL" id="PCK28901.1"/>
    </source>
</evidence>
<accession>A0A2A5JIW1</accession>
<feature type="transmembrane region" description="Helical" evidence="5">
    <location>
        <begin position="53"/>
        <end position="73"/>
    </location>
</feature>
<dbReference type="InterPro" id="IPR036890">
    <property type="entry name" value="HATPase_C_sf"/>
</dbReference>
<keyword evidence="2" id="KW-0418">Kinase</keyword>
<sequence length="404" mass="42805">MANDSAESQSSTTDSTFTDKILRLFGRFVCAGYLFYLLILIPNIRDAAATTAAWWTPVAIFAIFGTAMVLGLSTFLPQTIWIRRAAAINAIAYILVACAWWPAWTGEHVQGFGTWLANIPGVAGLAAAAAWQPAWALLYLGVGVTLVQLINHAIREAPLFYLLIPDLSAALMFCTVFVAASVVALRTGQTLDATIASTHAAAAGAAAAAAKDVERERFNALIHDTVMSTLLAAARTDSDSTVAGQSRRTLARLDHLRSGVETAERLDPDAVLAQLRSAASEVDENVTFTSHVESNANTAEFPSEPVSALAGALSEALRNSKKHAGPDARRSVDAIVEETRMEVTVCDNGIGFDPRTVPTHRLGIAVSIHARVRSISGGAADVASSPGAGTKVTLSWQRAEKAPR</sequence>
<keyword evidence="7" id="KW-0067">ATP-binding</keyword>
<keyword evidence="5" id="KW-0472">Membrane</keyword>
<dbReference type="Pfam" id="PF02518">
    <property type="entry name" value="HATPase_c"/>
    <property type="match status" value="1"/>
</dbReference>
<protein>
    <submittedName>
        <fullName evidence="7">ATP-binding protein</fullName>
    </submittedName>
</protein>